<keyword evidence="1" id="KW-1133">Transmembrane helix</keyword>
<evidence type="ECO:0000313" key="3">
    <source>
        <dbReference type="Proteomes" id="UP000696931"/>
    </source>
</evidence>
<evidence type="ECO:0000256" key="1">
    <source>
        <dbReference type="SAM" id="Phobius"/>
    </source>
</evidence>
<reference evidence="2" key="1">
    <citation type="submission" date="2020-07" db="EMBL/GenBank/DDBJ databases">
        <title>Huge and variable diversity of episymbiotic CPR bacteria and DPANN archaea in groundwater ecosystems.</title>
        <authorList>
            <person name="He C.Y."/>
            <person name="Keren R."/>
            <person name="Whittaker M."/>
            <person name="Farag I.F."/>
            <person name="Doudna J."/>
            <person name="Cate J.H.D."/>
            <person name="Banfield J.F."/>
        </authorList>
    </citation>
    <scope>NUCLEOTIDE SEQUENCE</scope>
    <source>
        <strain evidence="2">NC_groundwater_1813_Pr3_B-0.1um_71_17</strain>
    </source>
</reference>
<evidence type="ECO:0000313" key="2">
    <source>
        <dbReference type="EMBL" id="MBI5169393.1"/>
    </source>
</evidence>
<dbReference type="EMBL" id="JACRIW010000051">
    <property type="protein sequence ID" value="MBI5169393.1"/>
    <property type="molecule type" value="Genomic_DNA"/>
</dbReference>
<proteinExistence type="predicted"/>
<comment type="caution">
    <text evidence="2">The sequence shown here is derived from an EMBL/GenBank/DDBJ whole genome shotgun (WGS) entry which is preliminary data.</text>
</comment>
<feature type="transmembrane region" description="Helical" evidence="1">
    <location>
        <begin position="47"/>
        <end position="64"/>
    </location>
</feature>
<organism evidence="2 3">
    <name type="scientific">Eiseniibacteriota bacterium</name>
    <dbReference type="NCBI Taxonomy" id="2212470"/>
    <lineage>
        <taxon>Bacteria</taxon>
        <taxon>Candidatus Eiseniibacteriota</taxon>
    </lineage>
</organism>
<keyword evidence="1" id="KW-0812">Transmembrane</keyword>
<gene>
    <name evidence="2" type="ORF">HZA61_07900</name>
</gene>
<keyword evidence="1" id="KW-0472">Membrane</keyword>
<feature type="transmembrane region" description="Helical" evidence="1">
    <location>
        <begin position="20"/>
        <end position="41"/>
    </location>
</feature>
<sequence length="84" mass="9324">MNPPRNPKPDDSGLRSASLLLAIPTLLLVSPLVGFFLGRFADQHFGTAPWLSFVGLVLGFIAAGREIYFIIRRVQAEEEGDKRR</sequence>
<protein>
    <submittedName>
        <fullName evidence="2">AtpZ/AtpI family protein</fullName>
    </submittedName>
</protein>
<accession>A0A933W300</accession>
<dbReference type="Pfam" id="PF09527">
    <property type="entry name" value="ATPase_gene1"/>
    <property type="match status" value="1"/>
</dbReference>
<dbReference type="AlphaFoldDB" id="A0A933W300"/>
<dbReference type="InterPro" id="IPR032820">
    <property type="entry name" value="ATPase_put"/>
</dbReference>
<dbReference type="Proteomes" id="UP000696931">
    <property type="component" value="Unassembled WGS sequence"/>
</dbReference>
<name>A0A933W300_UNCEI</name>